<evidence type="ECO:0000256" key="3">
    <source>
        <dbReference type="ARBA" id="ARBA00022840"/>
    </source>
</evidence>
<dbReference type="InterPro" id="IPR029000">
    <property type="entry name" value="Cyclophilin-like_dom_sf"/>
</dbReference>
<sequence>MIKDLGNAKILSTGPQSLIRDLGRFGYFSIGVPVSGPLDHKAFQWNNHLLRNDPNDSQIEINQPGLKIQFDSDTWISLAGAKCDVKVNGSGTKYFGPIKIKAGDILSFGNFELGSLIYMGISEGFQTEKVLGSRSQLQCITSSSSLNKGDLLPFFTNSTPVPSNRFAKAKWDTEYLEKTEIRVYPGFDWNHEIEKILDPAFKERLHISKLKNTMAAQLEEVFPNDISPIATAPVFPGSIQLTPSGKLICLLSDAQVTGGYPRVLQIHEEDISILAQKKPGQEVRFEKLGV</sequence>
<dbReference type="Pfam" id="PF02626">
    <property type="entry name" value="CT_A_B"/>
    <property type="match status" value="1"/>
</dbReference>
<evidence type="ECO:0000313" key="5">
    <source>
        <dbReference type="EMBL" id="MDN3203747.1"/>
    </source>
</evidence>
<dbReference type="PANTHER" id="PTHR43309">
    <property type="entry name" value="5-OXOPROLINASE SUBUNIT C"/>
    <property type="match status" value="1"/>
</dbReference>
<dbReference type="PANTHER" id="PTHR43309:SF3">
    <property type="entry name" value="5-OXOPROLINASE SUBUNIT C"/>
    <property type="match status" value="1"/>
</dbReference>
<dbReference type="RefSeq" id="WP_289999304.1">
    <property type="nucleotide sequence ID" value="NZ_JAUEPH010000002.1"/>
</dbReference>
<keyword evidence="1" id="KW-0547">Nucleotide-binding</keyword>
<dbReference type="InterPro" id="IPR052708">
    <property type="entry name" value="PxpC"/>
</dbReference>
<comment type="caution">
    <text evidence="5">The sequence shown here is derived from an EMBL/GenBank/DDBJ whole genome shotgun (WGS) entry which is preliminary data.</text>
</comment>
<keyword evidence="2" id="KW-0378">Hydrolase</keyword>
<organism evidence="5 6">
    <name type="scientific">Algoriphagus sediminis</name>
    <dbReference type="NCBI Taxonomy" id="3057113"/>
    <lineage>
        <taxon>Bacteria</taxon>
        <taxon>Pseudomonadati</taxon>
        <taxon>Bacteroidota</taxon>
        <taxon>Cytophagia</taxon>
        <taxon>Cytophagales</taxon>
        <taxon>Cyclobacteriaceae</taxon>
        <taxon>Algoriphagus</taxon>
    </lineage>
</organism>
<name>A0ABT7YB52_9BACT</name>
<accession>A0ABT7YB52</accession>
<dbReference type="Proteomes" id="UP001171916">
    <property type="component" value="Unassembled WGS sequence"/>
</dbReference>
<evidence type="ECO:0000313" key="6">
    <source>
        <dbReference type="Proteomes" id="UP001171916"/>
    </source>
</evidence>
<reference evidence="5" key="1">
    <citation type="submission" date="2023-06" db="EMBL/GenBank/DDBJ databases">
        <title>Robiginitalea aurantiacus sp. nov. and Algoriphagus sediminis sp. nov., isolated from coastal sediment.</title>
        <authorList>
            <person name="Zhou Z.Y."/>
            <person name="An J."/>
            <person name="Jia Y.W."/>
            <person name="Du Z.J."/>
        </authorList>
    </citation>
    <scope>NUCLEOTIDE SEQUENCE</scope>
    <source>
        <strain evidence="5">C2-7</strain>
    </source>
</reference>
<evidence type="ECO:0000256" key="1">
    <source>
        <dbReference type="ARBA" id="ARBA00022741"/>
    </source>
</evidence>
<evidence type="ECO:0000259" key="4">
    <source>
        <dbReference type="SMART" id="SM00797"/>
    </source>
</evidence>
<evidence type="ECO:0000256" key="2">
    <source>
        <dbReference type="ARBA" id="ARBA00022801"/>
    </source>
</evidence>
<protein>
    <submittedName>
        <fullName evidence="5">Biotin-dependent carboxyltransferase family protein</fullName>
    </submittedName>
</protein>
<proteinExistence type="predicted"/>
<gene>
    <name evidence="5" type="ORF">QVH07_06285</name>
</gene>
<dbReference type="InterPro" id="IPR003778">
    <property type="entry name" value="CT_A_B"/>
</dbReference>
<dbReference type="SMART" id="SM00797">
    <property type="entry name" value="AHS2"/>
    <property type="match status" value="1"/>
</dbReference>
<keyword evidence="3" id="KW-0067">ATP-binding</keyword>
<dbReference type="EMBL" id="JAUEPH010000002">
    <property type="protein sequence ID" value="MDN3203747.1"/>
    <property type="molecule type" value="Genomic_DNA"/>
</dbReference>
<keyword evidence="6" id="KW-1185">Reference proteome</keyword>
<dbReference type="Gene3D" id="2.40.100.10">
    <property type="entry name" value="Cyclophilin-like"/>
    <property type="match status" value="1"/>
</dbReference>
<feature type="domain" description="Carboxyltransferase" evidence="4">
    <location>
        <begin position="29"/>
        <end position="290"/>
    </location>
</feature>